<evidence type="ECO:0000313" key="4">
    <source>
        <dbReference type="Proteomes" id="UP001642464"/>
    </source>
</evidence>
<dbReference type="Proteomes" id="UP001642464">
    <property type="component" value="Unassembled WGS sequence"/>
</dbReference>
<comment type="caution">
    <text evidence="3">The sequence shown here is derived from an EMBL/GenBank/DDBJ whole genome shotgun (WGS) entry which is preliminary data.</text>
</comment>
<accession>A0ABP0N8I7</accession>
<proteinExistence type="predicted"/>
<dbReference type="Pfam" id="PF24681">
    <property type="entry name" value="Kelch_KLHDC2_KLHL20_DRC7"/>
    <property type="match status" value="1"/>
</dbReference>
<keyword evidence="4" id="KW-1185">Reference proteome</keyword>
<protein>
    <submittedName>
        <fullName evidence="3">Tip elongation aberrant protein 1 (Altered polarity protein 8) (Cell polarity protein tea1)</fullName>
    </submittedName>
</protein>
<dbReference type="PANTHER" id="PTHR46093">
    <property type="entry name" value="ACYL-COA-BINDING DOMAIN-CONTAINING PROTEIN 5"/>
    <property type="match status" value="1"/>
</dbReference>
<gene>
    <name evidence="3" type="ORF">SCF082_LOCUS31657</name>
</gene>
<dbReference type="Gene3D" id="2.120.10.80">
    <property type="entry name" value="Kelch-type beta propeller"/>
    <property type="match status" value="1"/>
</dbReference>
<dbReference type="InterPro" id="IPR011043">
    <property type="entry name" value="Gal_Oxase/kelch_b-propeller"/>
</dbReference>
<dbReference type="EMBL" id="CAXAMM010026914">
    <property type="protein sequence ID" value="CAK9059909.1"/>
    <property type="molecule type" value="Genomic_DNA"/>
</dbReference>
<evidence type="ECO:0000313" key="3">
    <source>
        <dbReference type="EMBL" id="CAK9059909.1"/>
    </source>
</evidence>
<dbReference type="InterPro" id="IPR015915">
    <property type="entry name" value="Kelch-typ_b-propeller"/>
</dbReference>
<evidence type="ECO:0000256" key="2">
    <source>
        <dbReference type="ARBA" id="ARBA00022737"/>
    </source>
</evidence>
<feature type="non-terminal residue" evidence="3">
    <location>
        <position position="178"/>
    </location>
</feature>
<dbReference type="PANTHER" id="PTHR46093:SF3">
    <property type="entry name" value="ACYL-COA-BINDING DOMAIN-CONTAINING PROTEIN 4"/>
    <property type="match status" value="1"/>
</dbReference>
<keyword evidence="2" id="KW-0677">Repeat</keyword>
<sequence>SAPTARWGHTMEGYDTELVIFGGIAEESALLSDEGARGPVRPPFAAGRFTHGGSTTNSLHKLQTQSLKWEVVSCGGTPPSARCFHGACVANDLYVVFGGNEATDFSQPLNDLHLLDLRSGTWTSPETNGEAPSPRFGHKLIHGPDNQIFVFGGSTSAGAVPGSLHSFKLSTNTWCTVQ</sequence>
<dbReference type="SUPFAM" id="SSF50965">
    <property type="entry name" value="Galactose oxidase, central domain"/>
    <property type="match status" value="1"/>
</dbReference>
<reference evidence="3 4" key="1">
    <citation type="submission" date="2024-02" db="EMBL/GenBank/DDBJ databases">
        <authorList>
            <person name="Chen Y."/>
            <person name="Shah S."/>
            <person name="Dougan E. K."/>
            <person name="Thang M."/>
            <person name="Chan C."/>
        </authorList>
    </citation>
    <scope>NUCLEOTIDE SEQUENCE [LARGE SCALE GENOMIC DNA]</scope>
</reference>
<name>A0ABP0N8I7_9DINO</name>
<feature type="non-terminal residue" evidence="3">
    <location>
        <position position="1"/>
    </location>
</feature>
<keyword evidence="1" id="KW-0880">Kelch repeat</keyword>
<evidence type="ECO:0000256" key="1">
    <source>
        <dbReference type="ARBA" id="ARBA00022441"/>
    </source>
</evidence>
<organism evidence="3 4">
    <name type="scientific">Durusdinium trenchii</name>
    <dbReference type="NCBI Taxonomy" id="1381693"/>
    <lineage>
        <taxon>Eukaryota</taxon>
        <taxon>Sar</taxon>
        <taxon>Alveolata</taxon>
        <taxon>Dinophyceae</taxon>
        <taxon>Suessiales</taxon>
        <taxon>Symbiodiniaceae</taxon>
        <taxon>Durusdinium</taxon>
    </lineage>
</organism>